<feature type="non-terminal residue" evidence="1">
    <location>
        <position position="54"/>
    </location>
</feature>
<comment type="caution">
    <text evidence="1">The sequence shown here is derived from an EMBL/GenBank/DDBJ whole genome shotgun (WGS) entry which is preliminary data.</text>
</comment>
<sequence>MNTTTANTNPTIAPLLRAMAKPKIMAATAMPQVISQANPSGSDLRFLYLSINKV</sequence>
<accession>X1QCF9</accession>
<protein>
    <submittedName>
        <fullName evidence="1">Uncharacterized protein</fullName>
    </submittedName>
</protein>
<organism evidence="1">
    <name type="scientific">marine sediment metagenome</name>
    <dbReference type="NCBI Taxonomy" id="412755"/>
    <lineage>
        <taxon>unclassified sequences</taxon>
        <taxon>metagenomes</taxon>
        <taxon>ecological metagenomes</taxon>
    </lineage>
</organism>
<name>X1QCF9_9ZZZZ</name>
<dbReference type="EMBL" id="BARV01034598">
    <property type="protein sequence ID" value="GAI48705.1"/>
    <property type="molecule type" value="Genomic_DNA"/>
</dbReference>
<gene>
    <name evidence="1" type="ORF">S06H3_54144</name>
</gene>
<reference evidence="1" key="1">
    <citation type="journal article" date="2014" name="Front. Microbiol.">
        <title>High frequency of phylogenetically diverse reductive dehalogenase-homologous genes in deep subseafloor sedimentary metagenomes.</title>
        <authorList>
            <person name="Kawai M."/>
            <person name="Futagami T."/>
            <person name="Toyoda A."/>
            <person name="Takaki Y."/>
            <person name="Nishi S."/>
            <person name="Hori S."/>
            <person name="Arai W."/>
            <person name="Tsubouchi T."/>
            <person name="Morono Y."/>
            <person name="Uchiyama I."/>
            <person name="Ito T."/>
            <person name="Fujiyama A."/>
            <person name="Inagaki F."/>
            <person name="Takami H."/>
        </authorList>
    </citation>
    <scope>NUCLEOTIDE SEQUENCE</scope>
    <source>
        <strain evidence="1">Expedition CK06-06</strain>
    </source>
</reference>
<proteinExistence type="predicted"/>
<dbReference type="AlphaFoldDB" id="X1QCF9"/>
<evidence type="ECO:0000313" key="1">
    <source>
        <dbReference type="EMBL" id="GAI48705.1"/>
    </source>
</evidence>